<evidence type="ECO:0000256" key="6">
    <source>
        <dbReference type="SAM" id="Phobius"/>
    </source>
</evidence>
<protein>
    <submittedName>
        <fullName evidence="7">Membrane protein involved in the export of O-antigen and teichoic acid</fullName>
    </submittedName>
</protein>
<evidence type="ECO:0000313" key="7">
    <source>
        <dbReference type="EMBL" id="SEL47586.1"/>
    </source>
</evidence>
<proteinExistence type="predicted"/>
<evidence type="ECO:0000256" key="2">
    <source>
        <dbReference type="ARBA" id="ARBA00022475"/>
    </source>
</evidence>
<dbReference type="EMBL" id="FOAD01000005">
    <property type="protein sequence ID" value="SEL47586.1"/>
    <property type="molecule type" value="Genomic_DNA"/>
</dbReference>
<feature type="transmembrane region" description="Helical" evidence="6">
    <location>
        <begin position="433"/>
        <end position="454"/>
    </location>
</feature>
<dbReference type="OrthoDB" id="112053at2157"/>
<dbReference type="PANTHER" id="PTHR30250">
    <property type="entry name" value="PST FAMILY PREDICTED COLANIC ACID TRANSPORTER"/>
    <property type="match status" value="1"/>
</dbReference>
<dbReference type="RefSeq" id="WP_074794117.1">
    <property type="nucleotide sequence ID" value="NZ_FOAD01000005.1"/>
</dbReference>
<dbReference type="Proteomes" id="UP000183894">
    <property type="component" value="Unassembled WGS sequence"/>
</dbReference>
<feature type="transmembrane region" description="Helical" evidence="6">
    <location>
        <begin position="407"/>
        <end position="427"/>
    </location>
</feature>
<keyword evidence="2" id="KW-1003">Cell membrane</keyword>
<dbReference type="Pfam" id="PF13440">
    <property type="entry name" value="Polysacc_synt_3"/>
    <property type="match status" value="1"/>
</dbReference>
<evidence type="ECO:0000256" key="5">
    <source>
        <dbReference type="ARBA" id="ARBA00023136"/>
    </source>
</evidence>
<keyword evidence="3 6" id="KW-0812">Transmembrane</keyword>
<dbReference type="AlphaFoldDB" id="A0A1H7QI34"/>
<name>A0A1H7QI34_HALLR</name>
<comment type="subcellular location">
    <subcellularLocation>
        <location evidence="1">Cell membrane</location>
        <topology evidence="1">Multi-pass membrane protein</topology>
    </subcellularLocation>
</comment>
<dbReference type="GO" id="GO:0005886">
    <property type="term" value="C:plasma membrane"/>
    <property type="evidence" value="ECO:0007669"/>
    <property type="project" value="UniProtKB-SubCell"/>
</dbReference>
<feature type="transmembrane region" description="Helical" evidence="6">
    <location>
        <begin position="35"/>
        <end position="54"/>
    </location>
</feature>
<feature type="transmembrane region" description="Helical" evidence="6">
    <location>
        <begin position="312"/>
        <end position="335"/>
    </location>
</feature>
<feature type="transmembrane region" description="Helical" evidence="6">
    <location>
        <begin position="75"/>
        <end position="95"/>
    </location>
</feature>
<sequence>MNISLSTSKLFVAKVANTVLSFAAFAYFARELGAGVLGTFFLFQALLGVLSIVADAGIGTAVEQRIGRGERVGEVVAAAAAITVGGAGLVGLGLFVFRGDVAAYVGVDAAPFILAALVLSRATTIAESALRGELRVGETAALQLVQQLVFIGLATALVVAGGGALELVGAYLVGLGVRFAWAVWKLRPSIARPSLARIRSLLAFGKYNIIPTIGLQVHSWMDVLIIGFILTQDAVGTYEIAWRVAGVTLLLTHAIGPSILPQTSAWAEANADRIGRLLTRATTPALALIIPAAVGAFLIGSDLLEAVFGPPFAGAWLVLVVLILGKIPEAIQILVGRCLLGLDRPDLVARATVVGISLNLVLNVVLILQFGLVGAAVATTLAYTAGMVIRVVYLSRLVTYRLPVANLLRLTAAAAVMGVAVAGLLQVAPPSGLIAVLAYVGFGGVVYAVSALCFESIRSLVFDFARAVTSGG</sequence>
<reference evidence="7 8" key="1">
    <citation type="submission" date="2016-10" db="EMBL/GenBank/DDBJ databases">
        <authorList>
            <person name="de Groot N.N."/>
        </authorList>
    </citation>
    <scope>NUCLEOTIDE SEQUENCE [LARGE SCALE GENOMIC DNA]</scope>
    <source>
        <strain evidence="7 8">CDM_5</strain>
    </source>
</reference>
<feature type="transmembrane region" description="Helical" evidence="6">
    <location>
        <begin position="374"/>
        <end position="395"/>
    </location>
</feature>
<feature type="transmembrane region" description="Helical" evidence="6">
    <location>
        <begin position="101"/>
        <end position="119"/>
    </location>
</feature>
<evidence type="ECO:0000256" key="4">
    <source>
        <dbReference type="ARBA" id="ARBA00022989"/>
    </source>
</evidence>
<feature type="transmembrane region" description="Helical" evidence="6">
    <location>
        <begin position="207"/>
        <end position="228"/>
    </location>
</feature>
<feature type="transmembrane region" description="Helical" evidence="6">
    <location>
        <begin position="140"/>
        <end position="162"/>
    </location>
</feature>
<gene>
    <name evidence="7" type="ORF">SAMN04488691_10529</name>
</gene>
<keyword evidence="4 6" id="KW-1133">Transmembrane helix</keyword>
<evidence type="ECO:0000256" key="1">
    <source>
        <dbReference type="ARBA" id="ARBA00004651"/>
    </source>
</evidence>
<dbReference type="InterPro" id="IPR050833">
    <property type="entry name" value="Poly_Biosynth_Transport"/>
</dbReference>
<organism evidence="7 8">
    <name type="scientific">Haloferax larsenii</name>
    <dbReference type="NCBI Taxonomy" id="302484"/>
    <lineage>
        <taxon>Archaea</taxon>
        <taxon>Methanobacteriati</taxon>
        <taxon>Methanobacteriota</taxon>
        <taxon>Stenosarchaea group</taxon>
        <taxon>Halobacteria</taxon>
        <taxon>Halobacteriales</taxon>
        <taxon>Haloferacaceae</taxon>
        <taxon>Haloferax</taxon>
    </lineage>
</organism>
<accession>A0A1H7QI34</accession>
<keyword evidence="5 6" id="KW-0472">Membrane</keyword>
<evidence type="ECO:0000313" key="8">
    <source>
        <dbReference type="Proteomes" id="UP000183894"/>
    </source>
</evidence>
<evidence type="ECO:0000256" key="3">
    <source>
        <dbReference type="ARBA" id="ARBA00022692"/>
    </source>
</evidence>
<dbReference type="PANTHER" id="PTHR30250:SF11">
    <property type="entry name" value="O-ANTIGEN TRANSPORTER-RELATED"/>
    <property type="match status" value="1"/>
</dbReference>
<feature type="transmembrane region" description="Helical" evidence="6">
    <location>
        <begin position="347"/>
        <end position="368"/>
    </location>
</feature>
<feature type="transmembrane region" description="Helical" evidence="6">
    <location>
        <begin position="281"/>
        <end position="300"/>
    </location>
</feature>